<protein>
    <submittedName>
        <fullName evidence="2">DDE domain-containing protein</fullName>
    </submittedName>
</protein>
<dbReference type="Pfam" id="PF00665">
    <property type="entry name" value="rve"/>
    <property type="match status" value="1"/>
</dbReference>
<gene>
    <name evidence="2" type="ORF">DZC73_29345</name>
</gene>
<reference evidence="2 3" key="1">
    <citation type="submission" date="2018-08" db="EMBL/GenBank/DDBJ databases">
        <authorList>
            <person name="Khan S.A."/>
            <person name="Jeon C.O."/>
            <person name="Chun B.H."/>
            <person name="Jeong S.E."/>
        </authorList>
    </citation>
    <scope>NUCLEOTIDE SEQUENCE [LARGE SCALE GENOMIC DNA]</scope>
    <source>
        <strain evidence="2 3">S-16</strain>
    </source>
</reference>
<dbReference type="PANTHER" id="PTHR46889">
    <property type="entry name" value="TRANSPOSASE INSF FOR INSERTION SEQUENCE IS3B-RELATED"/>
    <property type="match status" value="1"/>
</dbReference>
<dbReference type="Proteomes" id="UP000267464">
    <property type="component" value="Unassembled WGS sequence"/>
</dbReference>
<dbReference type="SUPFAM" id="SSF53098">
    <property type="entry name" value="Ribonuclease H-like"/>
    <property type="match status" value="1"/>
</dbReference>
<dbReference type="EMBL" id="QUSW01000016">
    <property type="protein sequence ID" value="RQP21167.1"/>
    <property type="molecule type" value="Genomic_DNA"/>
</dbReference>
<dbReference type="GO" id="GO:0003676">
    <property type="term" value="F:nucleic acid binding"/>
    <property type="evidence" value="ECO:0007669"/>
    <property type="project" value="InterPro"/>
</dbReference>
<keyword evidence="3" id="KW-1185">Reference proteome</keyword>
<comment type="caution">
    <text evidence="2">The sequence shown here is derived from an EMBL/GenBank/DDBJ whole genome shotgun (WGS) entry which is preliminary data.</text>
</comment>
<dbReference type="PROSITE" id="PS50994">
    <property type="entry name" value="INTEGRASE"/>
    <property type="match status" value="1"/>
</dbReference>
<dbReference type="Gene3D" id="3.30.420.10">
    <property type="entry name" value="Ribonuclease H-like superfamily/Ribonuclease H"/>
    <property type="match status" value="1"/>
</dbReference>
<reference evidence="2 3" key="2">
    <citation type="submission" date="2018-12" db="EMBL/GenBank/DDBJ databases">
        <title>Rhizobacter gummiphilus sp. nov., a rubber-degrading bacterium isolated from the soil of a botanical garden in Japan.</title>
        <authorList>
            <person name="Shunsuke S.S."/>
        </authorList>
    </citation>
    <scope>NUCLEOTIDE SEQUENCE [LARGE SCALE GENOMIC DNA]</scope>
    <source>
        <strain evidence="2 3">S-16</strain>
    </source>
</reference>
<evidence type="ECO:0000259" key="1">
    <source>
        <dbReference type="PROSITE" id="PS50994"/>
    </source>
</evidence>
<dbReference type="InterPro" id="IPR036397">
    <property type="entry name" value="RNaseH_sf"/>
</dbReference>
<evidence type="ECO:0000313" key="3">
    <source>
        <dbReference type="Proteomes" id="UP000267464"/>
    </source>
</evidence>
<feature type="domain" description="Integrase catalytic" evidence="1">
    <location>
        <begin position="1"/>
        <end position="92"/>
    </location>
</feature>
<dbReference type="InterPro" id="IPR012337">
    <property type="entry name" value="RNaseH-like_sf"/>
</dbReference>
<proteinExistence type="predicted"/>
<dbReference type="InterPro" id="IPR050900">
    <property type="entry name" value="Transposase_IS3/IS150/IS904"/>
</dbReference>
<accession>A0A3N7HGN7</accession>
<name>A0A3N7HGN7_9BURK</name>
<organism evidence="2 3">
    <name type="scientific">Piscinibacter terrae</name>
    <dbReference type="NCBI Taxonomy" id="2496871"/>
    <lineage>
        <taxon>Bacteria</taxon>
        <taxon>Pseudomonadati</taxon>
        <taxon>Pseudomonadota</taxon>
        <taxon>Betaproteobacteria</taxon>
        <taxon>Burkholderiales</taxon>
        <taxon>Sphaerotilaceae</taxon>
        <taxon>Piscinibacter</taxon>
    </lineage>
</organism>
<dbReference type="InterPro" id="IPR001584">
    <property type="entry name" value="Integrase_cat-core"/>
</dbReference>
<evidence type="ECO:0000313" key="2">
    <source>
        <dbReference type="EMBL" id="RQP21167.1"/>
    </source>
</evidence>
<sequence>MWALSFILPGRFMLCKMPNLRSSSRYLKVAGQWRYLATVMDRHSRRIAGWSLSHRRDAALTRAALRQAARNRRPQPGLVFHSDRGVEYAAFE</sequence>
<dbReference type="GO" id="GO:0015074">
    <property type="term" value="P:DNA integration"/>
    <property type="evidence" value="ECO:0007669"/>
    <property type="project" value="InterPro"/>
</dbReference>
<dbReference type="AlphaFoldDB" id="A0A3N7HGN7"/>